<proteinExistence type="inferred from homology"/>
<organism evidence="4 5">
    <name type="scientific">Bifidobacterium choloepi</name>
    <dbReference type="NCBI Taxonomy" id="2614131"/>
    <lineage>
        <taxon>Bacteria</taxon>
        <taxon>Bacillati</taxon>
        <taxon>Actinomycetota</taxon>
        <taxon>Actinomycetes</taxon>
        <taxon>Bifidobacteriales</taxon>
        <taxon>Bifidobacteriaceae</taxon>
        <taxon>Bifidobacterium</taxon>
    </lineage>
</organism>
<evidence type="ECO:0000313" key="4">
    <source>
        <dbReference type="EMBL" id="NEG69548.1"/>
    </source>
</evidence>
<evidence type="ECO:0000313" key="5">
    <source>
        <dbReference type="Proteomes" id="UP000469292"/>
    </source>
</evidence>
<dbReference type="InterPro" id="IPR012338">
    <property type="entry name" value="Beta-lactam/transpept-like"/>
</dbReference>
<dbReference type="Proteomes" id="UP000469292">
    <property type="component" value="Unassembled WGS sequence"/>
</dbReference>
<dbReference type="PRINTS" id="PR00922">
    <property type="entry name" value="DADACBPTASE3"/>
</dbReference>
<feature type="signal peptide" evidence="3">
    <location>
        <begin position="1"/>
        <end position="29"/>
    </location>
</feature>
<keyword evidence="3" id="KW-0732">Signal</keyword>
<dbReference type="RefSeq" id="WP_163227558.1">
    <property type="nucleotide sequence ID" value="NZ_VYSG01000001.1"/>
</dbReference>
<comment type="caution">
    <text evidence="4">The sequence shown here is derived from an EMBL/GenBank/DDBJ whole genome shotgun (WGS) entry which is preliminary data.</text>
</comment>
<keyword evidence="4" id="KW-0121">Carboxypeptidase</keyword>
<reference evidence="4 5" key="1">
    <citation type="submission" date="2019-09" db="EMBL/GenBank/DDBJ databases">
        <title>Phylogenetic characterization of a novel taxon of the genus Bifidobacterium: Bifidobacterium choloepi sp. nov.</title>
        <authorList>
            <person name="Modesto M."/>
            <person name="Satti M."/>
        </authorList>
    </citation>
    <scope>NUCLEOTIDE SEQUENCE [LARGE SCALE GENOMIC DNA]</scope>
    <source>
        <strain evidence="4 5">BRDM6</strain>
    </source>
</reference>
<keyword evidence="2 4" id="KW-0378">Hydrolase</keyword>
<dbReference type="InterPro" id="IPR000667">
    <property type="entry name" value="Peptidase_S13"/>
</dbReference>
<dbReference type="NCBIfam" id="TIGR00666">
    <property type="entry name" value="PBP4"/>
    <property type="match status" value="1"/>
</dbReference>
<keyword evidence="4" id="KW-0645">Protease</keyword>
<gene>
    <name evidence="4" type="primary">dacB</name>
    <name evidence="4" type="ORF">F6S87_02695</name>
</gene>
<dbReference type="AlphaFoldDB" id="A0A6I5MY65"/>
<name>A0A6I5MY65_9BIFI</name>
<dbReference type="PANTHER" id="PTHR30023">
    <property type="entry name" value="D-ALANYL-D-ALANINE CARBOXYPEPTIDASE"/>
    <property type="match status" value="1"/>
</dbReference>
<feature type="chain" id="PRO_5026238217" evidence="3">
    <location>
        <begin position="30"/>
        <end position="473"/>
    </location>
</feature>
<dbReference type="GO" id="GO:0009002">
    <property type="term" value="F:serine-type D-Ala-D-Ala carboxypeptidase activity"/>
    <property type="evidence" value="ECO:0007669"/>
    <property type="project" value="UniProtKB-EC"/>
</dbReference>
<dbReference type="EMBL" id="VYSG01000001">
    <property type="protein sequence ID" value="NEG69548.1"/>
    <property type="molecule type" value="Genomic_DNA"/>
</dbReference>
<dbReference type="GO" id="GO:0006508">
    <property type="term" value="P:proteolysis"/>
    <property type="evidence" value="ECO:0007669"/>
    <property type="project" value="InterPro"/>
</dbReference>
<accession>A0A6I5MY65</accession>
<evidence type="ECO:0000256" key="3">
    <source>
        <dbReference type="SAM" id="SignalP"/>
    </source>
</evidence>
<protein>
    <submittedName>
        <fullName evidence="4">D-alanyl-D-alanine carboxypeptidase/D-alanyl-D-alanine-endopeptidase</fullName>
        <ecNumber evidence="4">3.4.16.4</ecNumber>
    </submittedName>
</protein>
<evidence type="ECO:0000256" key="2">
    <source>
        <dbReference type="ARBA" id="ARBA00022801"/>
    </source>
</evidence>
<dbReference type="GO" id="GO:0000270">
    <property type="term" value="P:peptidoglycan metabolic process"/>
    <property type="evidence" value="ECO:0007669"/>
    <property type="project" value="TreeGrafter"/>
</dbReference>
<evidence type="ECO:0000256" key="1">
    <source>
        <dbReference type="ARBA" id="ARBA00006096"/>
    </source>
</evidence>
<dbReference type="Gene3D" id="3.40.710.10">
    <property type="entry name" value="DD-peptidase/beta-lactamase superfamily"/>
    <property type="match status" value="1"/>
</dbReference>
<dbReference type="PANTHER" id="PTHR30023:SF0">
    <property type="entry name" value="PENICILLIN-SENSITIVE CARBOXYPEPTIDASE A"/>
    <property type="match status" value="1"/>
</dbReference>
<keyword evidence="5" id="KW-1185">Reference proteome</keyword>
<dbReference type="EC" id="3.4.16.4" evidence="4"/>
<dbReference type="Gene3D" id="3.50.80.20">
    <property type="entry name" value="D-Ala-D-Ala carboxypeptidase C, peptidase S13"/>
    <property type="match status" value="1"/>
</dbReference>
<comment type="similarity">
    <text evidence="1">Belongs to the peptidase S13 family.</text>
</comment>
<dbReference type="Pfam" id="PF02113">
    <property type="entry name" value="Peptidase_S13"/>
    <property type="match status" value="2"/>
</dbReference>
<sequence>MRHLRRRRTVTVVVSAAVTALLCAGYVVADIAGVAPGILTTDPVTIHALEAPLTSIQAADIAGDADTSKAIDKTAAQQLVDTLTSTDGVGDDMSVAIAQADGTIVASSDTDTAREPASTMKTLTALAAASVLDMGTTLSTSTYLVNSGAAHTLILKGEGDMLLGTGESDPNHVNGRAGLTTLAEDTAEALKAEGVTSVSLSYDDSLFGTDRYPANIAENNEGYYYYTGVSSMAIDGGRQWDGNAPSDPDVFEAYPVLSQTTAADTASTFATLLEKQGITVSGTVSTGTVPANSTPIASVQSAPLSSIMMFMLRHSDNTLAEEFGRLLAIAVGDDNSPTGATTAVTDELDKLGLSTDGLVMADCSGLSPGSRVTVRTLVEAQVENLKVGNAVAAAEGLSIPGLVGTAVDRLDSSSAAGLMRVKTGSLGTVTSMTGNVSRKNGGVAAFSVIVNNPTDYTAAKDAINTFIVGVTKL</sequence>
<dbReference type="SUPFAM" id="SSF56601">
    <property type="entry name" value="beta-lactamase/transpeptidase-like"/>
    <property type="match status" value="1"/>
</dbReference>